<keyword evidence="3" id="KW-1185">Reference proteome</keyword>
<evidence type="ECO:0000256" key="1">
    <source>
        <dbReference type="SAM" id="SignalP"/>
    </source>
</evidence>
<proteinExistence type="predicted"/>
<keyword evidence="1" id="KW-0732">Signal</keyword>
<accession>A0ABP3U863</accession>
<protein>
    <recommendedName>
        <fullName evidence="4">T9SS C-terminal target domain-containing protein</fullName>
    </recommendedName>
</protein>
<dbReference type="EMBL" id="BAAAGE010000003">
    <property type="protein sequence ID" value="GAA0726541.1"/>
    <property type="molecule type" value="Genomic_DNA"/>
</dbReference>
<organism evidence="2 3">
    <name type="scientific">Aquimarina litoralis</name>
    <dbReference type="NCBI Taxonomy" id="584605"/>
    <lineage>
        <taxon>Bacteria</taxon>
        <taxon>Pseudomonadati</taxon>
        <taxon>Bacteroidota</taxon>
        <taxon>Flavobacteriia</taxon>
        <taxon>Flavobacteriales</taxon>
        <taxon>Flavobacteriaceae</taxon>
        <taxon>Aquimarina</taxon>
    </lineage>
</organism>
<comment type="caution">
    <text evidence="2">The sequence shown here is derived from an EMBL/GenBank/DDBJ whole genome shotgun (WGS) entry which is preliminary data.</text>
</comment>
<dbReference type="RefSeq" id="WP_343913426.1">
    <property type="nucleotide sequence ID" value="NZ_BAAAGE010000003.1"/>
</dbReference>
<evidence type="ECO:0000313" key="3">
    <source>
        <dbReference type="Proteomes" id="UP001501758"/>
    </source>
</evidence>
<dbReference type="Proteomes" id="UP001501758">
    <property type="component" value="Unassembled WGS sequence"/>
</dbReference>
<sequence>MRAFVIILSFFFFSNVSASNEDNLQITKDGFIVVVVDFKEGDKIKLFEVETGDHILSKTRGQVDLSLLPLGKYLLENNEGKSVVIERTDEDIVIEELGTEYMVERDSERMAATEITVEEELEDIYYRSEVNPLAVSREGDVFTVLDFVEGDTIKLFEVVDKIHVLTKTTKIVDLTQLSVGKYILENDRGQSIIIEKYDMQMEYTDIVAYN</sequence>
<feature type="signal peptide" evidence="1">
    <location>
        <begin position="1"/>
        <end position="18"/>
    </location>
</feature>
<gene>
    <name evidence="2" type="ORF">GCM10009430_33620</name>
</gene>
<evidence type="ECO:0000313" key="2">
    <source>
        <dbReference type="EMBL" id="GAA0726541.1"/>
    </source>
</evidence>
<feature type="chain" id="PRO_5046335466" description="T9SS C-terminal target domain-containing protein" evidence="1">
    <location>
        <begin position="19"/>
        <end position="210"/>
    </location>
</feature>
<evidence type="ECO:0008006" key="4">
    <source>
        <dbReference type="Google" id="ProtNLM"/>
    </source>
</evidence>
<reference evidence="3" key="1">
    <citation type="journal article" date="2019" name="Int. J. Syst. Evol. Microbiol.">
        <title>The Global Catalogue of Microorganisms (GCM) 10K type strain sequencing project: providing services to taxonomists for standard genome sequencing and annotation.</title>
        <authorList>
            <consortium name="The Broad Institute Genomics Platform"/>
            <consortium name="The Broad Institute Genome Sequencing Center for Infectious Disease"/>
            <person name="Wu L."/>
            <person name="Ma J."/>
        </authorList>
    </citation>
    <scope>NUCLEOTIDE SEQUENCE [LARGE SCALE GENOMIC DNA]</scope>
    <source>
        <strain evidence="3">JCM 15974</strain>
    </source>
</reference>
<name>A0ABP3U863_9FLAO</name>